<dbReference type="AlphaFoldDB" id="D4D6S0"/>
<organism evidence="1 2">
    <name type="scientific">Trichophyton verrucosum (strain HKI 0517)</name>
    <dbReference type="NCBI Taxonomy" id="663202"/>
    <lineage>
        <taxon>Eukaryota</taxon>
        <taxon>Fungi</taxon>
        <taxon>Dikarya</taxon>
        <taxon>Ascomycota</taxon>
        <taxon>Pezizomycotina</taxon>
        <taxon>Eurotiomycetes</taxon>
        <taxon>Eurotiomycetidae</taxon>
        <taxon>Onygenales</taxon>
        <taxon>Arthrodermataceae</taxon>
        <taxon>Trichophyton</taxon>
    </lineage>
</organism>
<proteinExistence type="predicted"/>
<evidence type="ECO:0000313" key="1">
    <source>
        <dbReference type="EMBL" id="EFE42489.1"/>
    </source>
</evidence>
<protein>
    <submittedName>
        <fullName evidence="1">Uncharacterized protein</fullName>
    </submittedName>
</protein>
<feature type="non-terminal residue" evidence="1">
    <location>
        <position position="1"/>
    </location>
</feature>
<dbReference type="EMBL" id="ACYE01000145">
    <property type="protein sequence ID" value="EFE42489.1"/>
    <property type="molecule type" value="Genomic_DNA"/>
</dbReference>
<reference evidence="2" key="1">
    <citation type="journal article" date="2011" name="Genome Biol.">
        <title>Comparative and functional genomics provide insights into the pathogenicity of dermatophytic fungi.</title>
        <authorList>
            <person name="Burmester A."/>
            <person name="Shelest E."/>
            <person name="Gloeckner G."/>
            <person name="Heddergott C."/>
            <person name="Schindler S."/>
            <person name="Staib P."/>
            <person name="Heidel A."/>
            <person name="Felder M."/>
            <person name="Petzold A."/>
            <person name="Szafranski K."/>
            <person name="Feuermann M."/>
            <person name="Pedruzzi I."/>
            <person name="Priebe S."/>
            <person name="Groth M."/>
            <person name="Winkler R."/>
            <person name="Li W."/>
            <person name="Kniemeyer O."/>
            <person name="Schroeckh V."/>
            <person name="Hertweck C."/>
            <person name="Hube B."/>
            <person name="White T.C."/>
            <person name="Platzer M."/>
            <person name="Guthke R."/>
            <person name="Heitman J."/>
            <person name="Woestemeyer J."/>
            <person name="Zipfel P.F."/>
            <person name="Monod M."/>
            <person name="Brakhage A.A."/>
        </authorList>
    </citation>
    <scope>NUCLEOTIDE SEQUENCE [LARGE SCALE GENOMIC DNA]</scope>
    <source>
        <strain evidence="2">HKI 0517</strain>
    </source>
</reference>
<accession>D4D6S0</accession>
<keyword evidence="2" id="KW-1185">Reference proteome</keyword>
<dbReference type="GeneID" id="9583127"/>
<gene>
    <name evidence="1" type="ORF">TRV_02797</name>
</gene>
<dbReference type="Proteomes" id="UP000008383">
    <property type="component" value="Unassembled WGS sequence"/>
</dbReference>
<sequence length="82" mass="9456">FQKVEMVIKPVAKVVIPDFSVFHGEIECQDLFPISTSFFVFVQFEATSSPATQVGYTWDDIGEYLAIELGHFKHYELHRQTD</sequence>
<dbReference type="RefSeq" id="XP_003023107.1">
    <property type="nucleotide sequence ID" value="XM_003023061.1"/>
</dbReference>
<evidence type="ECO:0000313" key="2">
    <source>
        <dbReference type="Proteomes" id="UP000008383"/>
    </source>
</evidence>
<dbReference type="KEGG" id="tve:TRV_02797"/>
<name>D4D6S0_TRIVH</name>
<dbReference type="HOGENOM" id="CLU_2564825_0_0_1"/>
<comment type="caution">
    <text evidence="1">The sequence shown here is derived from an EMBL/GenBank/DDBJ whole genome shotgun (WGS) entry which is preliminary data.</text>
</comment>